<name>A0A444Q3H2_9MICO</name>
<dbReference type="InterPro" id="IPR029056">
    <property type="entry name" value="Ribokinase-like"/>
</dbReference>
<keyword evidence="5" id="KW-0067">ATP-binding</keyword>
<evidence type="ECO:0000256" key="4">
    <source>
        <dbReference type="ARBA" id="ARBA00022777"/>
    </source>
</evidence>
<dbReference type="OrthoDB" id="9801219at2"/>
<accession>A0A444Q3H2</accession>
<evidence type="ECO:0000256" key="2">
    <source>
        <dbReference type="ARBA" id="ARBA00022679"/>
    </source>
</evidence>
<proteinExistence type="inferred from homology"/>
<keyword evidence="3" id="KW-0547">Nucleotide-binding</keyword>
<comment type="caution">
    <text evidence="8">The sequence shown here is derived from an EMBL/GenBank/DDBJ whole genome shotgun (WGS) entry which is preliminary data.</text>
</comment>
<organism evidence="8 9">
    <name type="scientific">Labedella populi</name>
    <dbReference type="NCBI Taxonomy" id="2498850"/>
    <lineage>
        <taxon>Bacteria</taxon>
        <taxon>Bacillati</taxon>
        <taxon>Actinomycetota</taxon>
        <taxon>Actinomycetes</taxon>
        <taxon>Micrococcales</taxon>
        <taxon>Microbacteriaceae</taxon>
        <taxon>Labedella</taxon>
    </lineage>
</organism>
<gene>
    <name evidence="8" type="ORF">ELQ92_14925</name>
</gene>
<evidence type="ECO:0000256" key="1">
    <source>
        <dbReference type="ARBA" id="ARBA00010688"/>
    </source>
</evidence>
<sequence length="344" mass="35900">MPDSTEPIDPRDWPTTTTHRIRIVGPNPAMDRIQTVGDLVPGHVHRVRSVVAKAGGKSFIVARTVRSLGVNVSLYGFLGGPVAELAARECRTLGIDDRHTPIRGETRITPVIVEESTGRSTVFNEPGPEVSATEVAELTRRLSTDLEAGDLVVCTGSLPPGLDTGFYADVVRTGRSRGALVAVDASRDVLRMALEAAPWIVKCNRTEFEAVAGVAASGTEATSLSGLTAAMRRQVARGTSVVIVTMGASAFLVATADGVWTVHVPRIDAVNATGSGDTFLACFVATVADGGSLADALRRATAGGVANAAQLQAGLDDTSALAGYARDVTFSPSDAREPEERGAR</sequence>
<dbReference type="PANTHER" id="PTHR46566:SF2">
    <property type="entry name" value="ATP-DEPENDENT 6-PHOSPHOFRUCTOKINASE ISOZYME 2"/>
    <property type="match status" value="1"/>
</dbReference>
<evidence type="ECO:0000313" key="8">
    <source>
        <dbReference type="EMBL" id="RWZ58313.1"/>
    </source>
</evidence>
<evidence type="ECO:0000256" key="6">
    <source>
        <dbReference type="PIRNR" id="PIRNR000535"/>
    </source>
</evidence>
<dbReference type="InterPro" id="IPR011611">
    <property type="entry name" value="PfkB_dom"/>
</dbReference>
<dbReference type="AlphaFoldDB" id="A0A444Q3H2"/>
<dbReference type="PIRSF" id="PIRSF000535">
    <property type="entry name" value="1PFK/6PFK/LacC"/>
    <property type="match status" value="1"/>
</dbReference>
<dbReference type="InterPro" id="IPR017583">
    <property type="entry name" value="Tagatose/fructose_Pkinase"/>
</dbReference>
<evidence type="ECO:0000256" key="3">
    <source>
        <dbReference type="ARBA" id="ARBA00022741"/>
    </source>
</evidence>
<dbReference type="GO" id="GO:0005524">
    <property type="term" value="F:ATP binding"/>
    <property type="evidence" value="ECO:0007669"/>
    <property type="project" value="UniProtKB-KW"/>
</dbReference>
<evidence type="ECO:0000259" key="7">
    <source>
        <dbReference type="Pfam" id="PF00294"/>
    </source>
</evidence>
<dbReference type="PANTHER" id="PTHR46566">
    <property type="entry name" value="1-PHOSPHOFRUCTOKINASE-RELATED"/>
    <property type="match status" value="1"/>
</dbReference>
<dbReference type="SUPFAM" id="SSF53613">
    <property type="entry name" value="Ribokinase-like"/>
    <property type="match status" value="1"/>
</dbReference>
<keyword evidence="9" id="KW-1185">Reference proteome</keyword>
<feature type="domain" description="Carbohydrate kinase PfkB" evidence="7">
    <location>
        <begin position="30"/>
        <end position="310"/>
    </location>
</feature>
<dbReference type="RefSeq" id="WP_128500131.1">
    <property type="nucleotide sequence ID" value="NZ_RZNC01000007.1"/>
</dbReference>
<keyword evidence="4" id="KW-0418">Kinase</keyword>
<dbReference type="GO" id="GO:0005829">
    <property type="term" value="C:cytosol"/>
    <property type="evidence" value="ECO:0007669"/>
    <property type="project" value="TreeGrafter"/>
</dbReference>
<dbReference type="CDD" id="cd01164">
    <property type="entry name" value="FruK_PfkB_like"/>
    <property type="match status" value="1"/>
</dbReference>
<dbReference type="Pfam" id="PF00294">
    <property type="entry name" value="PfkB"/>
    <property type="match status" value="1"/>
</dbReference>
<dbReference type="EMBL" id="RZNC01000007">
    <property type="protein sequence ID" value="RWZ58313.1"/>
    <property type="molecule type" value="Genomic_DNA"/>
</dbReference>
<evidence type="ECO:0000313" key="9">
    <source>
        <dbReference type="Proteomes" id="UP000288603"/>
    </source>
</evidence>
<dbReference type="GO" id="GO:0008443">
    <property type="term" value="F:phosphofructokinase activity"/>
    <property type="evidence" value="ECO:0007669"/>
    <property type="project" value="TreeGrafter"/>
</dbReference>
<protein>
    <recommendedName>
        <fullName evidence="7">Carbohydrate kinase PfkB domain-containing protein</fullName>
    </recommendedName>
</protein>
<evidence type="ECO:0000256" key="5">
    <source>
        <dbReference type="ARBA" id="ARBA00022840"/>
    </source>
</evidence>
<dbReference type="NCBIfam" id="TIGR03168">
    <property type="entry name" value="1-PFK"/>
    <property type="match status" value="1"/>
</dbReference>
<dbReference type="Proteomes" id="UP000288603">
    <property type="component" value="Unassembled WGS sequence"/>
</dbReference>
<comment type="similarity">
    <text evidence="1">Belongs to the carbohydrate kinase PfkB family.</text>
</comment>
<dbReference type="Gene3D" id="3.40.1190.20">
    <property type="match status" value="1"/>
</dbReference>
<keyword evidence="2 6" id="KW-0808">Transferase</keyword>
<reference evidence="8 9" key="1">
    <citation type="submission" date="2018-12" db="EMBL/GenBank/DDBJ databases">
        <authorList>
            <person name="Li F."/>
        </authorList>
    </citation>
    <scope>NUCLEOTIDE SEQUENCE [LARGE SCALE GENOMIC DNA]</scope>
    <source>
        <strain evidence="8 9">8H24J-4-2</strain>
    </source>
</reference>